<protein>
    <submittedName>
        <fullName evidence="3">PTS sugar transporter subunit IIA</fullName>
    </submittedName>
</protein>
<evidence type="ECO:0000256" key="1">
    <source>
        <dbReference type="ARBA" id="ARBA00004496"/>
    </source>
</evidence>
<name>A0A351U3L4_9BACT</name>
<dbReference type="STRING" id="909663.GCA_000512235_01317"/>
<dbReference type="AlphaFoldDB" id="A0A351U3L4"/>
<sequence>MRIEEALQESCVIDDLKGGTKGDVLVELVGALKNAGLVEKEREAVNVILEREKLGSTGIGDGVAIPHGKLKGLQKIICVFGRSIGGVEFGAIDGRPVHIFFLLLAPENSASLHLKMLSRISKLLRDPSFRKKLLEPGDAHDIYRSVVEEDRKI</sequence>
<dbReference type="Proteomes" id="UP000777265">
    <property type="component" value="Unassembled WGS sequence"/>
</dbReference>
<keyword evidence="3" id="KW-0762">Sugar transport</keyword>
<evidence type="ECO:0000313" key="3">
    <source>
        <dbReference type="EMBL" id="NLW34034.1"/>
    </source>
</evidence>
<evidence type="ECO:0000256" key="2">
    <source>
        <dbReference type="ARBA" id="ARBA00022679"/>
    </source>
</evidence>
<dbReference type="InterPro" id="IPR002178">
    <property type="entry name" value="PTS_EIIA_type-2_dom"/>
</dbReference>
<dbReference type="PROSITE" id="PS51094">
    <property type="entry name" value="PTS_EIIA_TYPE_2"/>
    <property type="match status" value="1"/>
</dbReference>
<dbReference type="EMBL" id="JAAYEE010000018">
    <property type="protein sequence ID" value="NLW34034.1"/>
    <property type="molecule type" value="Genomic_DNA"/>
</dbReference>
<dbReference type="FunFam" id="3.40.930.10:FF:000009">
    <property type="entry name" value="PTS system, fructose specific IIABC component"/>
    <property type="match status" value="1"/>
</dbReference>
<reference evidence="3" key="1">
    <citation type="journal article" date="2020" name="Biotechnol. Biofuels">
        <title>New insights from the biogas microbiome by comprehensive genome-resolved metagenomics of nearly 1600 species originating from multiple anaerobic digesters.</title>
        <authorList>
            <person name="Campanaro S."/>
            <person name="Treu L."/>
            <person name="Rodriguez-R L.M."/>
            <person name="Kovalovszki A."/>
            <person name="Ziels R.M."/>
            <person name="Maus I."/>
            <person name="Zhu X."/>
            <person name="Kougias P.G."/>
            <person name="Basile A."/>
            <person name="Luo G."/>
            <person name="Schluter A."/>
            <person name="Konstantinidis K.T."/>
            <person name="Angelidaki I."/>
        </authorList>
    </citation>
    <scope>NUCLEOTIDE SEQUENCE</scope>
    <source>
        <strain evidence="3">AS06rmzACSIP_7</strain>
    </source>
</reference>
<dbReference type="InterPro" id="IPR016152">
    <property type="entry name" value="PTrfase/Anion_transptr"/>
</dbReference>
<gene>
    <name evidence="3" type="ORF">GXY80_00930</name>
</gene>
<dbReference type="GO" id="GO:0016740">
    <property type="term" value="F:transferase activity"/>
    <property type="evidence" value="ECO:0007669"/>
    <property type="project" value="UniProtKB-KW"/>
</dbReference>
<keyword evidence="2" id="KW-0808">Transferase</keyword>
<dbReference type="InterPro" id="IPR051541">
    <property type="entry name" value="PTS_SugarTrans_NitroReg"/>
</dbReference>
<comment type="caution">
    <text evidence="3">The sequence shown here is derived from an EMBL/GenBank/DDBJ whole genome shotgun (WGS) entry which is preliminary data.</text>
</comment>
<dbReference type="PANTHER" id="PTHR47738:SF1">
    <property type="entry name" value="NITROGEN REGULATORY PROTEIN"/>
    <property type="match status" value="1"/>
</dbReference>
<dbReference type="PROSITE" id="PS00372">
    <property type="entry name" value="PTS_EIIA_TYPE_2_HIS"/>
    <property type="match status" value="1"/>
</dbReference>
<dbReference type="GO" id="GO:0030295">
    <property type="term" value="F:protein kinase activator activity"/>
    <property type="evidence" value="ECO:0007669"/>
    <property type="project" value="TreeGrafter"/>
</dbReference>
<dbReference type="PANTHER" id="PTHR47738">
    <property type="entry name" value="PTS SYSTEM FRUCTOSE-LIKE EIIA COMPONENT-RELATED"/>
    <property type="match status" value="1"/>
</dbReference>
<dbReference type="CDD" id="cd00211">
    <property type="entry name" value="PTS_IIA_fru"/>
    <property type="match status" value="1"/>
</dbReference>
<comment type="subcellular location">
    <subcellularLocation>
        <location evidence="1">Cytoplasm</location>
    </subcellularLocation>
</comment>
<organism evidence="3 4">
    <name type="scientific">Syntrophorhabdus aromaticivorans</name>
    <dbReference type="NCBI Taxonomy" id="328301"/>
    <lineage>
        <taxon>Bacteria</taxon>
        <taxon>Pseudomonadati</taxon>
        <taxon>Thermodesulfobacteriota</taxon>
        <taxon>Syntrophorhabdia</taxon>
        <taxon>Syntrophorhabdales</taxon>
        <taxon>Syntrophorhabdaceae</taxon>
        <taxon>Syntrophorhabdus</taxon>
    </lineage>
</organism>
<dbReference type="Pfam" id="PF00359">
    <property type="entry name" value="PTS_EIIA_2"/>
    <property type="match status" value="1"/>
</dbReference>
<keyword evidence="3" id="KW-0813">Transport</keyword>
<dbReference type="Gene3D" id="3.40.930.10">
    <property type="entry name" value="Mannitol-specific EII, Chain A"/>
    <property type="match status" value="1"/>
</dbReference>
<reference evidence="3" key="2">
    <citation type="submission" date="2020-01" db="EMBL/GenBank/DDBJ databases">
        <authorList>
            <person name="Campanaro S."/>
        </authorList>
    </citation>
    <scope>NUCLEOTIDE SEQUENCE</scope>
    <source>
        <strain evidence="3">AS06rmzACSIP_7</strain>
    </source>
</reference>
<evidence type="ECO:0000313" key="4">
    <source>
        <dbReference type="Proteomes" id="UP000777265"/>
    </source>
</evidence>
<dbReference type="SUPFAM" id="SSF55804">
    <property type="entry name" value="Phoshotransferase/anion transport protein"/>
    <property type="match status" value="1"/>
</dbReference>
<dbReference type="GO" id="GO:0005737">
    <property type="term" value="C:cytoplasm"/>
    <property type="evidence" value="ECO:0007669"/>
    <property type="project" value="UniProtKB-SubCell"/>
</dbReference>
<accession>A0A351U3L4</accession>
<proteinExistence type="predicted"/>